<dbReference type="OrthoDB" id="2251794at2759"/>
<accession>A0A3A2ZH14</accession>
<evidence type="ECO:0000256" key="3">
    <source>
        <dbReference type="ARBA" id="ARBA00022702"/>
    </source>
</evidence>
<dbReference type="Proteomes" id="UP000266188">
    <property type="component" value="Unassembled WGS sequence"/>
</dbReference>
<protein>
    <submittedName>
        <fullName evidence="6">Uncharacterized protein</fullName>
    </submittedName>
</protein>
<feature type="signal peptide" evidence="5">
    <location>
        <begin position="1"/>
        <end position="22"/>
    </location>
</feature>
<comment type="caution">
    <text evidence="6">The sequence shown here is derived from an EMBL/GenBank/DDBJ whole genome shotgun (WGS) entry which is preliminary data.</text>
</comment>
<evidence type="ECO:0000256" key="5">
    <source>
        <dbReference type="SAM" id="SignalP"/>
    </source>
</evidence>
<dbReference type="GO" id="GO:0006874">
    <property type="term" value="P:intracellular calcium ion homeostasis"/>
    <property type="evidence" value="ECO:0007669"/>
    <property type="project" value="TreeGrafter"/>
</dbReference>
<dbReference type="Pfam" id="PF03298">
    <property type="entry name" value="Stanniocalcin"/>
    <property type="match status" value="1"/>
</dbReference>
<evidence type="ECO:0000313" key="6">
    <source>
        <dbReference type="EMBL" id="RJE22488.1"/>
    </source>
</evidence>
<keyword evidence="7" id="KW-1185">Reference proteome</keyword>
<feature type="chain" id="PRO_5017393457" evidence="5">
    <location>
        <begin position="23"/>
        <end position="213"/>
    </location>
</feature>
<keyword evidence="4" id="KW-1015">Disulfide bond</keyword>
<reference evidence="7" key="1">
    <citation type="submission" date="2017-02" db="EMBL/GenBank/DDBJ databases">
        <authorList>
            <person name="Tafer H."/>
            <person name="Lopandic K."/>
        </authorList>
    </citation>
    <scope>NUCLEOTIDE SEQUENCE [LARGE SCALE GENOMIC DNA]</scope>
    <source>
        <strain evidence="7">CBS 366.77</strain>
    </source>
</reference>
<evidence type="ECO:0000256" key="1">
    <source>
        <dbReference type="ARBA" id="ARBA00008693"/>
    </source>
</evidence>
<dbReference type="GO" id="GO:0005576">
    <property type="term" value="C:extracellular region"/>
    <property type="evidence" value="ECO:0007669"/>
    <property type="project" value="InterPro"/>
</dbReference>
<dbReference type="InterPro" id="IPR004978">
    <property type="entry name" value="Stanniocalcin"/>
</dbReference>
<keyword evidence="5" id="KW-0732">Signal</keyword>
<comment type="subunit">
    <text evidence="2">Homodimer; disulfide-linked.</text>
</comment>
<proteinExistence type="inferred from homology"/>
<comment type="similarity">
    <text evidence="1">Belongs to the stanniocalcin family.</text>
</comment>
<dbReference type="EMBL" id="MVGC01000166">
    <property type="protein sequence ID" value="RJE22488.1"/>
    <property type="molecule type" value="Genomic_DNA"/>
</dbReference>
<evidence type="ECO:0000313" key="7">
    <source>
        <dbReference type="Proteomes" id="UP000266188"/>
    </source>
</evidence>
<dbReference type="PANTHER" id="PTHR11245:SF6">
    <property type="entry name" value="DUF19 DOMAIN-CONTAINING PROTEIN"/>
    <property type="match status" value="1"/>
</dbReference>
<dbReference type="GO" id="GO:0005179">
    <property type="term" value="F:hormone activity"/>
    <property type="evidence" value="ECO:0007669"/>
    <property type="project" value="UniProtKB-KW"/>
</dbReference>
<evidence type="ECO:0000256" key="4">
    <source>
        <dbReference type="ARBA" id="ARBA00023157"/>
    </source>
</evidence>
<name>A0A3A2ZH14_9EURO</name>
<keyword evidence="3" id="KW-0372">Hormone</keyword>
<dbReference type="STRING" id="2070753.A0A3A2ZH14"/>
<dbReference type="AlphaFoldDB" id="A0A3A2ZH14"/>
<sequence>MANNMRTLLFCFLAIFALGTAAVPHGPSRVIPRSTLTNSTMCTNPAPNSCSFYPYCLEGRYHCGSEGYPIGYGLHYCNAFTAAKSQLSPEGQAWVTKTMLCLQRALVPYATGQKSTSCDGLREYAFGTHPDCYVNSGVCSLSFSDWKVIVDTVSFTELFSSWEALKATMQTAGGCTEFYTWLIQNKVVGVVEDTGEAIEDAGEAAWDWVTSWF</sequence>
<organism evidence="6 7">
    <name type="scientific">Aspergillus sclerotialis</name>
    <dbReference type="NCBI Taxonomy" id="2070753"/>
    <lineage>
        <taxon>Eukaryota</taxon>
        <taxon>Fungi</taxon>
        <taxon>Dikarya</taxon>
        <taxon>Ascomycota</taxon>
        <taxon>Pezizomycotina</taxon>
        <taxon>Eurotiomycetes</taxon>
        <taxon>Eurotiomycetidae</taxon>
        <taxon>Eurotiales</taxon>
        <taxon>Aspergillaceae</taxon>
        <taxon>Aspergillus</taxon>
        <taxon>Aspergillus subgen. Polypaecilum</taxon>
    </lineage>
</organism>
<evidence type="ECO:0000256" key="2">
    <source>
        <dbReference type="ARBA" id="ARBA00011748"/>
    </source>
</evidence>
<dbReference type="PANTHER" id="PTHR11245">
    <property type="entry name" value="STANNIOCALCIN"/>
    <property type="match status" value="1"/>
</dbReference>
<gene>
    <name evidence="6" type="ORF">PHISCL_05174</name>
</gene>